<comment type="caution">
    <text evidence="2">The sequence shown here is derived from an EMBL/GenBank/DDBJ whole genome shotgun (WGS) entry which is preliminary data.</text>
</comment>
<keyword evidence="1" id="KW-1133">Transmembrane helix</keyword>
<evidence type="ECO:0000313" key="2">
    <source>
        <dbReference type="EMBL" id="CAG7835555.1"/>
    </source>
</evidence>
<name>A0A8J2LL71_9HEXA</name>
<proteinExistence type="predicted"/>
<gene>
    <name evidence="2" type="ORF">AFUS01_LOCUS44912</name>
</gene>
<feature type="transmembrane region" description="Helical" evidence="1">
    <location>
        <begin position="22"/>
        <end position="44"/>
    </location>
</feature>
<dbReference type="Proteomes" id="UP000708208">
    <property type="component" value="Unassembled WGS sequence"/>
</dbReference>
<evidence type="ECO:0000256" key="1">
    <source>
        <dbReference type="SAM" id="Phobius"/>
    </source>
</evidence>
<evidence type="ECO:0000313" key="3">
    <source>
        <dbReference type="Proteomes" id="UP000708208"/>
    </source>
</evidence>
<sequence length="93" mass="10452">MSNLDEARGFLNVPGNQFLIDFMWLMFPLSIIPFIAFVILLIVWPGVFDGFYNVPGSLERSIPSFVRQLWNEPLVASVLQATNGLNSLHGLND</sequence>
<dbReference type="AlphaFoldDB" id="A0A8J2LL71"/>
<keyword evidence="1" id="KW-0472">Membrane</keyword>
<dbReference type="EMBL" id="CAJVCH010570667">
    <property type="protein sequence ID" value="CAG7835555.1"/>
    <property type="molecule type" value="Genomic_DNA"/>
</dbReference>
<keyword evidence="3" id="KW-1185">Reference proteome</keyword>
<reference evidence="2" key="1">
    <citation type="submission" date="2021-06" db="EMBL/GenBank/DDBJ databases">
        <authorList>
            <person name="Hodson N. C."/>
            <person name="Mongue J. A."/>
            <person name="Jaron S. K."/>
        </authorList>
    </citation>
    <scope>NUCLEOTIDE SEQUENCE</scope>
</reference>
<organism evidence="2 3">
    <name type="scientific">Allacma fusca</name>
    <dbReference type="NCBI Taxonomy" id="39272"/>
    <lineage>
        <taxon>Eukaryota</taxon>
        <taxon>Metazoa</taxon>
        <taxon>Ecdysozoa</taxon>
        <taxon>Arthropoda</taxon>
        <taxon>Hexapoda</taxon>
        <taxon>Collembola</taxon>
        <taxon>Symphypleona</taxon>
        <taxon>Sminthuridae</taxon>
        <taxon>Allacma</taxon>
    </lineage>
</organism>
<keyword evidence="1" id="KW-0812">Transmembrane</keyword>
<accession>A0A8J2LL71</accession>
<protein>
    <submittedName>
        <fullName evidence="2">Uncharacterized protein</fullName>
    </submittedName>
</protein>